<evidence type="ECO:0000313" key="3">
    <source>
        <dbReference type="EMBL" id="KAF9623542.1"/>
    </source>
</evidence>
<feature type="repeat" description="PPR" evidence="2">
    <location>
        <begin position="227"/>
        <end position="261"/>
    </location>
</feature>
<dbReference type="GO" id="GO:0003723">
    <property type="term" value="F:RNA binding"/>
    <property type="evidence" value="ECO:0007669"/>
    <property type="project" value="InterPro"/>
</dbReference>
<dbReference type="GO" id="GO:0099402">
    <property type="term" value="P:plant organ development"/>
    <property type="evidence" value="ECO:0007669"/>
    <property type="project" value="UniProtKB-ARBA"/>
</dbReference>
<dbReference type="Pfam" id="PF01535">
    <property type="entry name" value="PPR"/>
    <property type="match status" value="2"/>
</dbReference>
<dbReference type="EMBL" id="JADFTS010000001">
    <property type="protein sequence ID" value="KAF9623542.1"/>
    <property type="molecule type" value="Genomic_DNA"/>
</dbReference>
<dbReference type="Gene3D" id="1.25.40.10">
    <property type="entry name" value="Tetratricopeptide repeat domain"/>
    <property type="match status" value="5"/>
</dbReference>
<dbReference type="OrthoDB" id="1929236at2759"/>
<dbReference type="InterPro" id="IPR046960">
    <property type="entry name" value="PPR_At4g14850-like_plant"/>
</dbReference>
<evidence type="ECO:0000313" key="4">
    <source>
        <dbReference type="Proteomes" id="UP000631114"/>
    </source>
</evidence>
<dbReference type="GO" id="GO:0009451">
    <property type="term" value="P:RNA modification"/>
    <property type="evidence" value="ECO:0007669"/>
    <property type="project" value="InterPro"/>
</dbReference>
<comment type="caution">
    <text evidence="3">The sequence shown here is derived from an EMBL/GenBank/DDBJ whole genome shotgun (WGS) entry which is preliminary data.</text>
</comment>
<dbReference type="AlphaFoldDB" id="A0A835MBI8"/>
<organism evidence="3 4">
    <name type="scientific">Coptis chinensis</name>
    <dbReference type="NCBI Taxonomy" id="261450"/>
    <lineage>
        <taxon>Eukaryota</taxon>
        <taxon>Viridiplantae</taxon>
        <taxon>Streptophyta</taxon>
        <taxon>Embryophyta</taxon>
        <taxon>Tracheophyta</taxon>
        <taxon>Spermatophyta</taxon>
        <taxon>Magnoliopsida</taxon>
        <taxon>Ranunculales</taxon>
        <taxon>Ranunculaceae</taxon>
        <taxon>Coptidoideae</taxon>
        <taxon>Coptis</taxon>
    </lineage>
</organism>
<dbReference type="InterPro" id="IPR002885">
    <property type="entry name" value="PPR_rpt"/>
</dbReference>
<dbReference type="InterPro" id="IPR046848">
    <property type="entry name" value="E_motif"/>
</dbReference>
<evidence type="ECO:0008006" key="5">
    <source>
        <dbReference type="Google" id="ProtNLM"/>
    </source>
</evidence>
<evidence type="ECO:0000256" key="1">
    <source>
        <dbReference type="ARBA" id="ARBA00022737"/>
    </source>
</evidence>
<dbReference type="PANTHER" id="PTHR47926">
    <property type="entry name" value="PENTATRICOPEPTIDE REPEAT-CONTAINING PROTEIN"/>
    <property type="match status" value="1"/>
</dbReference>
<accession>A0A835MBI8</accession>
<protein>
    <recommendedName>
        <fullName evidence="5">Pentatricopeptide repeat-containing protein</fullName>
    </recommendedName>
</protein>
<dbReference type="FunFam" id="1.25.40.10:FF:001386">
    <property type="entry name" value="Pentatricopeptide repeat-containing protein At3g26782, mitochondrial"/>
    <property type="match status" value="1"/>
</dbReference>
<feature type="repeat" description="PPR" evidence="2">
    <location>
        <begin position="22"/>
        <end position="56"/>
    </location>
</feature>
<dbReference type="InterPro" id="IPR011990">
    <property type="entry name" value="TPR-like_helical_dom_sf"/>
</dbReference>
<evidence type="ECO:0000256" key="2">
    <source>
        <dbReference type="PROSITE-ProRule" id="PRU00708"/>
    </source>
</evidence>
<dbReference type="FunFam" id="1.25.40.10:FF:000158">
    <property type="entry name" value="pentatricopeptide repeat-containing protein At2g33680"/>
    <property type="match status" value="1"/>
</dbReference>
<feature type="repeat" description="PPR" evidence="2">
    <location>
        <begin position="124"/>
        <end position="158"/>
    </location>
</feature>
<name>A0A835MBI8_9MAGN</name>
<dbReference type="PROSITE" id="PS51375">
    <property type="entry name" value="PPR"/>
    <property type="match status" value="4"/>
</dbReference>
<dbReference type="Pfam" id="PF20431">
    <property type="entry name" value="E_motif"/>
    <property type="match status" value="1"/>
</dbReference>
<dbReference type="Proteomes" id="UP000631114">
    <property type="component" value="Unassembled WGS sequence"/>
</dbReference>
<keyword evidence="4" id="KW-1185">Reference proteome</keyword>
<proteinExistence type="predicted"/>
<keyword evidence="1" id="KW-0677">Repeat</keyword>
<feature type="repeat" description="PPR" evidence="2">
    <location>
        <begin position="328"/>
        <end position="362"/>
    </location>
</feature>
<gene>
    <name evidence="3" type="ORF">IFM89_003332</name>
</gene>
<reference evidence="3 4" key="1">
    <citation type="submission" date="2020-10" db="EMBL/GenBank/DDBJ databases">
        <title>The Coptis chinensis genome and diversification of protoberbering-type alkaloids.</title>
        <authorList>
            <person name="Wang B."/>
            <person name="Shu S."/>
            <person name="Song C."/>
            <person name="Liu Y."/>
        </authorList>
    </citation>
    <scope>NUCLEOTIDE SEQUENCE [LARGE SCALE GENOMIC DNA]</scope>
    <source>
        <strain evidence="3">HL-2020</strain>
        <tissue evidence="3">Leaf</tissue>
    </source>
</reference>
<dbReference type="Pfam" id="PF13041">
    <property type="entry name" value="PPR_2"/>
    <property type="match status" value="3"/>
</dbReference>
<dbReference type="PANTHER" id="PTHR47926:SF372">
    <property type="entry name" value="PENTATRICOPEPTIDE REPEAT-CONTAINING PROTEIN"/>
    <property type="match status" value="1"/>
</dbReference>
<sequence>MYSKCGRIWDAYAVFEYIPERNAVSWNALIAGFVQLGDRRMAFRLLGCMEKESVSPDDGTFASLLTLLDDPRFYKLTTQIHAKVIKFDRVCDVTALNATISAYSECGSVEDSKRVFEKAVGIRDLVTWNSMLAAYVVRDHGALAYKLFIEMQRLGIVGDLYTYTSVISSSTGPDHQNQGKSLHGLVVKRGFEQATPVGNSLISMYLKVSDKCMVDALNQFNSMESKDSVSRNSILTGFSQNGLSEDALNFFAWMRSMPLEIDHYSLSAVLRSCSDLATFQLGQQVHVLVLKSGFETNDFVASSLIFMYSKCGIIEDARKSFEETPKDNAITWNSILFGYAQHGLGKKALELFSRMQETEVKPDHITFVAVLTACSHIGLVEQGSQFLKSMEIDYGIPPRMEHYACGVDLFGRAGRLSEAKELVKSMPFEPDAMVLKTLLGACRIKGDIELASDVAKLLLVLEPEEHCTYVLLSNMYGNLGRWDERANVKKVMRERKVKKVPGWSWVEVKNEVHAFNAEDRLHTQCEEIYLILGALVEEINWLSGCGDVDFHICSFDFGSSY</sequence>
<dbReference type="NCBIfam" id="TIGR00756">
    <property type="entry name" value="PPR"/>
    <property type="match status" value="3"/>
</dbReference>